<organism evidence="1 2">
    <name type="scientific">Flavobacterium hydrocarbonoxydans</name>
    <dbReference type="NCBI Taxonomy" id="2683249"/>
    <lineage>
        <taxon>Bacteria</taxon>
        <taxon>Pseudomonadati</taxon>
        <taxon>Bacteroidota</taxon>
        <taxon>Flavobacteriia</taxon>
        <taxon>Flavobacteriales</taxon>
        <taxon>Flavobacteriaceae</taxon>
        <taxon>Flavobacterium</taxon>
    </lineage>
</organism>
<sequence length="132" mass="16179">MIKILKTIEFLSKNTSYPYQGNYKKYKIEDIPKSKMEILEKLEDFKLNTFYHVSTVKKEYFDNDCIKINSNYIFIHEEIENILINYLIVYHLDYYKEYFYNPNLMKYSNNLSLDSVKKQSISTYYFPEKLFF</sequence>
<keyword evidence="2" id="KW-1185">Reference proteome</keyword>
<reference evidence="1 2" key="1">
    <citation type="submission" date="2019-12" db="EMBL/GenBank/DDBJ databases">
        <authorList>
            <person name="Kim Y.S."/>
        </authorList>
    </citation>
    <scope>NUCLEOTIDE SEQUENCE [LARGE SCALE GENOMIC DNA]</scope>
    <source>
        <strain evidence="1 2">GA093</strain>
    </source>
</reference>
<comment type="caution">
    <text evidence="1">The sequence shown here is derived from an EMBL/GenBank/DDBJ whole genome shotgun (WGS) entry which is preliminary data.</text>
</comment>
<name>A0A6I4NVZ2_9FLAO</name>
<dbReference type="AlphaFoldDB" id="A0A6I4NVZ2"/>
<proteinExistence type="predicted"/>
<dbReference type="RefSeq" id="WP_160376516.1">
    <property type="nucleotide sequence ID" value="NZ_WSTB01000016.1"/>
</dbReference>
<dbReference type="EMBL" id="WSTB01000016">
    <property type="protein sequence ID" value="MWB96625.1"/>
    <property type="molecule type" value="Genomic_DNA"/>
</dbReference>
<protein>
    <submittedName>
        <fullName evidence="1">Uncharacterized protein</fullName>
    </submittedName>
</protein>
<evidence type="ECO:0000313" key="2">
    <source>
        <dbReference type="Proteomes" id="UP000471501"/>
    </source>
</evidence>
<gene>
    <name evidence="1" type="ORF">GON26_19860</name>
</gene>
<evidence type="ECO:0000313" key="1">
    <source>
        <dbReference type="EMBL" id="MWB96625.1"/>
    </source>
</evidence>
<accession>A0A6I4NVZ2</accession>
<dbReference type="Proteomes" id="UP000471501">
    <property type="component" value="Unassembled WGS sequence"/>
</dbReference>